<evidence type="ECO:0000313" key="2">
    <source>
        <dbReference type="Proteomes" id="UP001153331"/>
    </source>
</evidence>
<accession>A0ACC2I0J9</accession>
<name>A0ACC2I0J9_9PLEO</name>
<reference evidence="1" key="1">
    <citation type="submission" date="2022-11" db="EMBL/GenBank/DDBJ databases">
        <title>Genome Sequence of Boeremia exigua.</title>
        <authorList>
            <person name="Buettner E."/>
        </authorList>
    </citation>
    <scope>NUCLEOTIDE SEQUENCE</scope>
    <source>
        <strain evidence="1">CU02</strain>
    </source>
</reference>
<keyword evidence="2" id="KW-1185">Reference proteome</keyword>
<dbReference type="Proteomes" id="UP001153331">
    <property type="component" value="Unassembled WGS sequence"/>
</dbReference>
<sequence>MALNAASHNATGESTGPVTAAPPAVSDESKKELLEAANADGTGQSAPGRENEKGVEKKEKTAKELEKERKKAEKDAKFKAKKAAQAGAAPAKEASAKKEKKKGKEEEQLPAYKEETPKGEKKRMRSLEDPYTKAYIPQVVESAWYDWWEKEGFFKPELQADGTVKSAGNFVIPIPPPNVTGKLHCGHALATSLQDVLIRWHRMRGFTTLYLPGCDHAGIATQSVVEKMLWRREQKTRYDLGRQKFLERTHEWKTEYHQHLTHTLKRMGGSFDWTREAFTMDNNLSAAVTDSFVKLHEDGLIYRSNRLVNWCTKLNTALSALEVDNKDLAGRTLLTVPGYERKVEFGVLTHFKYQIEGSDETVEVATTRVETMLGDSGIAVHPNDERYKALVGKKAKHPFLDRLLPIVADEYVDPEFGTGAVKLTPAHDPNDFNLGKKHNLDFINILNDDGTLNKNCGDFAGQKRFDARYTVVEALEKAGLFVKKADNPMKVPICSRSGDVIEPIMKPQWWMKMDEMAKPAIEAVRNGDIKIRPASSEKTYMHWMNNIQDWCLSRQLWWGHQIPAYFVKIEGGDDDRTSNELWVTGRTEEEAHKKAAEKFQGKKFTLERDEDVLDTWYSSGLWPFSTLGWPNEDSVDLKNLFPTSVLETGWDILFFWVARMIMLSLRLTGKVPFKEVYCHSLIRDSEGRKMSKSLGNVIDPVDIMDGITLDKLHDQLKVGNLDPKELKTAEKYQKTSFPQGIPECGADALRMALVGYTTGGGDISFDVSVIHGYRRFCNKIYQATKYVLGRLGDLEPRAKIEKGGNESLAERWILHKLTTSSKKINAHLEAREFSLATQVAYRYFYEFLCDTYIENSKAIFDHGSEEEKESAKQTLYTAIEGGLTMIHPFMPFLTEELWQRLPRRQGDKTPSITVASFPQYNESFDEEAAEAEYELLVDVSGALRSLTAEYGFKDNGKTYIQPLDEAAHKTLQTSTSLPSIRSLAGKTVSEITILSPSDPLPTGCAVYSIGSSAVAFLDVKGRIDVDKEITKAQDRLKKANETVEKQKKVMDAEWEEKVSDVVKEQEKERLRSAEIEGKNWQASIEQFEKLKLSGIKQSIAMEQEAITRLNREQSPLLRLPPELRNRIYEYAIGGHEISVVYTSDSSACLLHGYRPVDGAFIKWNNGRMLPLIETVCRQMQQETVNMYLAMNTFSGYGIDISAFLISLGRTKDLIRAVRLRAQYYILGVDFKRVIRLAFEFCEALRDLCRLHGLKRVTILAELDYHIDSEKQMIKQAVDRVLERQGITQDVEVVFEFSRTRRFD</sequence>
<evidence type="ECO:0000313" key="1">
    <source>
        <dbReference type="EMBL" id="KAJ8108889.1"/>
    </source>
</evidence>
<proteinExistence type="predicted"/>
<comment type="caution">
    <text evidence="1">The sequence shown here is derived from an EMBL/GenBank/DDBJ whole genome shotgun (WGS) entry which is preliminary data.</text>
</comment>
<protein>
    <submittedName>
        <fullName evidence="1">Uncharacterized protein</fullName>
    </submittedName>
</protein>
<organism evidence="1 2">
    <name type="scientific">Boeremia exigua</name>
    <dbReference type="NCBI Taxonomy" id="749465"/>
    <lineage>
        <taxon>Eukaryota</taxon>
        <taxon>Fungi</taxon>
        <taxon>Dikarya</taxon>
        <taxon>Ascomycota</taxon>
        <taxon>Pezizomycotina</taxon>
        <taxon>Dothideomycetes</taxon>
        <taxon>Pleosporomycetidae</taxon>
        <taxon>Pleosporales</taxon>
        <taxon>Pleosporineae</taxon>
        <taxon>Didymellaceae</taxon>
        <taxon>Boeremia</taxon>
    </lineage>
</organism>
<gene>
    <name evidence="1" type="ORF">OPT61_g7857</name>
</gene>
<dbReference type="EMBL" id="JAPHNI010000683">
    <property type="protein sequence ID" value="KAJ8108889.1"/>
    <property type="molecule type" value="Genomic_DNA"/>
</dbReference>